<keyword evidence="4" id="KW-0576">Peroxisome</keyword>
<evidence type="ECO:0000313" key="7">
    <source>
        <dbReference type="EMBL" id="CAH2989330.1"/>
    </source>
</evidence>
<protein>
    <recommendedName>
        <fullName evidence="9">Luciferin 4-monooxygenase</fullName>
    </recommendedName>
</protein>
<dbReference type="Pfam" id="PF13193">
    <property type="entry name" value="AMP-binding_C"/>
    <property type="match status" value="1"/>
</dbReference>
<evidence type="ECO:0000313" key="8">
    <source>
        <dbReference type="Proteomes" id="UP001153292"/>
    </source>
</evidence>
<comment type="subcellular location">
    <subcellularLocation>
        <location evidence="1">Peroxisome</location>
    </subcellularLocation>
</comment>
<keyword evidence="8" id="KW-1185">Reference proteome</keyword>
<dbReference type="EMBL" id="OU963897">
    <property type="protein sequence ID" value="CAH2989330.1"/>
    <property type="molecule type" value="Genomic_DNA"/>
</dbReference>
<sequence length="444" mass="49616">MLFEKNIIKNIYFKTYILCLFPDELIHTANISKPKHCFFSTTAHKVHYETLKKLNILQNVFVFGKTTEEGISFDDLFSEEAKKDVLPADHQGKVQTSLILYSSGTTGLPKGAKITNQNLITTLFQKQITSNDSTLLTVTPWCNTYGIMTMKDGLSYGRTIIFLERFEETMYLQVIQKYKVKALVVAPPTLIVMSKSSVLDMYDVSSVELMHSGGAPLDSDVITLVKSRFKNLHHVTQGYGMTEATGIICRDIDLYPKQGSVGKVLEGITVKVVDAQTRKILGPNHAGEVCVKGLALFDGYIGKERGDDFDEEGFFKTGDVAYYDNEGFFFIVDRIKELIKYKAWQVSPSELEAVLLLHPSVKDVGVTGIPDPTAGELPVAFIVKKPGAFVTEKEIFDFVATKVSPWKRLRGGVIFIEEIPKTGSGKILRRQLRAMIQKKPSSKL</sequence>
<dbReference type="InterPro" id="IPR042099">
    <property type="entry name" value="ANL_N_sf"/>
</dbReference>
<organism evidence="7 8">
    <name type="scientific">Chilo suppressalis</name>
    <name type="common">Asiatic rice borer moth</name>
    <dbReference type="NCBI Taxonomy" id="168631"/>
    <lineage>
        <taxon>Eukaryota</taxon>
        <taxon>Metazoa</taxon>
        <taxon>Ecdysozoa</taxon>
        <taxon>Arthropoda</taxon>
        <taxon>Hexapoda</taxon>
        <taxon>Insecta</taxon>
        <taxon>Pterygota</taxon>
        <taxon>Neoptera</taxon>
        <taxon>Endopterygota</taxon>
        <taxon>Lepidoptera</taxon>
        <taxon>Glossata</taxon>
        <taxon>Ditrysia</taxon>
        <taxon>Pyraloidea</taxon>
        <taxon>Crambidae</taxon>
        <taxon>Crambinae</taxon>
        <taxon>Chilo</taxon>
    </lineage>
</organism>
<dbReference type="Pfam" id="PF00501">
    <property type="entry name" value="AMP-binding"/>
    <property type="match status" value="1"/>
</dbReference>
<evidence type="ECO:0000256" key="3">
    <source>
        <dbReference type="ARBA" id="ARBA00022598"/>
    </source>
</evidence>
<evidence type="ECO:0000259" key="6">
    <source>
        <dbReference type="Pfam" id="PF13193"/>
    </source>
</evidence>
<feature type="domain" description="AMP-binding enzyme C-terminal" evidence="6">
    <location>
        <begin position="350"/>
        <end position="426"/>
    </location>
</feature>
<evidence type="ECO:0008006" key="9">
    <source>
        <dbReference type="Google" id="ProtNLM"/>
    </source>
</evidence>
<dbReference type="InterPro" id="IPR020845">
    <property type="entry name" value="AMP-binding_CS"/>
</dbReference>
<comment type="similarity">
    <text evidence="2">Belongs to the ATP-dependent AMP-binding enzyme family.</text>
</comment>
<dbReference type="InterPro" id="IPR025110">
    <property type="entry name" value="AMP-bd_C"/>
</dbReference>
<gene>
    <name evidence="7" type="ORF">CHILSU_LOCUS8701</name>
</gene>
<evidence type="ECO:0000259" key="5">
    <source>
        <dbReference type="Pfam" id="PF00501"/>
    </source>
</evidence>
<proteinExistence type="inferred from homology"/>
<dbReference type="Gene3D" id="3.30.300.30">
    <property type="match status" value="1"/>
</dbReference>
<dbReference type="PANTHER" id="PTHR24096">
    <property type="entry name" value="LONG-CHAIN-FATTY-ACID--COA LIGASE"/>
    <property type="match status" value="1"/>
</dbReference>
<evidence type="ECO:0000256" key="1">
    <source>
        <dbReference type="ARBA" id="ARBA00004275"/>
    </source>
</evidence>
<reference evidence="7" key="1">
    <citation type="submission" date="2021-12" db="EMBL/GenBank/DDBJ databases">
        <authorList>
            <person name="King R."/>
        </authorList>
    </citation>
    <scope>NUCLEOTIDE SEQUENCE</scope>
</reference>
<evidence type="ECO:0000256" key="4">
    <source>
        <dbReference type="ARBA" id="ARBA00023140"/>
    </source>
</evidence>
<keyword evidence="3" id="KW-0436">Ligase</keyword>
<dbReference type="PANTHER" id="PTHR24096:SF149">
    <property type="entry name" value="AMP-BINDING DOMAIN-CONTAINING PROTEIN-RELATED"/>
    <property type="match status" value="1"/>
</dbReference>
<evidence type="ECO:0000256" key="2">
    <source>
        <dbReference type="ARBA" id="ARBA00006432"/>
    </source>
</evidence>
<dbReference type="SUPFAM" id="SSF56801">
    <property type="entry name" value="Acetyl-CoA synthetase-like"/>
    <property type="match status" value="1"/>
</dbReference>
<dbReference type="InterPro" id="IPR000873">
    <property type="entry name" value="AMP-dep_synth/lig_dom"/>
</dbReference>
<dbReference type="PROSITE" id="PS00455">
    <property type="entry name" value="AMP_BINDING"/>
    <property type="match status" value="1"/>
</dbReference>
<name>A0ABN8L9K8_CHISP</name>
<feature type="domain" description="AMP-dependent synthetase/ligase" evidence="5">
    <location>
        <begin position="22"/>
        <end position="300"/>
    </location>
</feature>
<accession>A0ABN8L9K8</accession>
<dbReference type="Gene3D" id="3.40.50.12780">
    <property type="entry name" value="N-terminal domain of ligase-like"/>
    <property type="match status" value="1"/>
</dbReference>
<dbReference type="InterPro" id="IPR045851">
    <property type="entry name" value="AMP-bd_C_sf"/>
</dbReference>
<dbReference type="Proteomes" id="UP001153292">
    <property type="component" value="Chromosome 4"/>
</dbReference>